<accession>A0A699XEC7</accession>
<organism evidence="1">
    <name type="scientific">Tanacetum cinerariifolium</name>
    <name type="common">Dalmatian daisy</name>
    <name type="synonym">Chrysanthemum cinerariifolium</name>
    <dbReference type="NCBI Taxonomy" id="118510"/>
    <lineage>
        <taxon>Eukaryota</taxon>
        <taxon>Viridiplantae</taxon>
        <taxon>Streptophyta</taxon>
        <taxon>Embryophyta</taxon>
        <taxon>Tracheophyta</taxon>
        <taxon>Spermatophyta</taxon>
        <taxon>Magnoliopsida</taxon>
        <taxon>eudicotyledons</taxon>
        <taxon>Gunneridae</taxon>
        <taxon>Pentapetalae</taxon>
        <taxon>asterids</taxon>
        <taxon>campanulids</taxon>
        <taxon>Asterales</taxon>
        <taxon>Asteraceae</taxon>
        <taxon>Asteroideae</taxon>
        <taxon>Anthemideae</taxon>
        <taxon>Anthemidinae</taxon>
        <taxon>Tanacetum</taxon>
    </lineage>
</organism>
<name>A0A699XEC7_TANCI</name>
<sequence>AVLPGSACHIRFTYSGRGATYQDVLRSLESQISQWSAFALARAGANLVPWILLPDSERRNVNGSAEAIQRLLKTSCP</sequence>
<comment type="caution">
    <text evidence="1">The sequence shown here is derived from an EMBL/GenBank/DDBJ whole genome shotgun (WGS) entry which is preliminary data.</text>
</comment>
<dbReference type="AlphaFoldDB" id="A0A699XEC7"/>
<proteinExistence type="predicted"/>
<evidence type="ECO:0000313" key="1">
    <source>
        <dbReference type="EMBL" id="GFD58059.1"/>
    </source>
</evidence>
<protein>
    <submittedName>
        <fullName evidence="1">Uncharacterized protein</fullName>
    </submittedName>
</protein>
<feature type="non-terminal residue" evidence="1">
    <location>
        <position position="1"/>
    </location>
</feature>
<reference evidence="1" key="1">
    <citation type="journal article" date="2019" name="Sci. Rep.">
        <title>Draft genome of Tanacetum cinerariifolium, the natural source of mosquito coil.</title>
        <authorList>
            <person name="Yamashiro T."/>
            <person name="Shiraishi A."/>
            <person name="Satake H."/>
            <person name="Nakayama K."/>
        </authorList>
    </citation>
    <scope>NUCLEOTIDE SEQUENCE</scope>
</reference>
<dbReference type="EMBL" id="BKCJ011848196">
    <property type="protein sequence ID" value="GFD58059.1"/>
    <property type="molecule type" value="Genomic_DNA"/>
</dbReference>
<gene>
    <name evidence="1" type="ORF">Tci_930028</name>
</gene>